<dbReference type="eggNOG" id="COG0431">
    <property type="taxonomic scope" value="Bacteria"/>
</dbReference>
<feature type="domain" description="NADPH-dependent FMN reductase-like" evidence="1">
    <location>
        <begin position="2"/>
        <end position="136"/>
    </location>
</feature>
<dbReference type="GO" id="GO:0016491">
    <property type="term" value="F:oxidoreductase activity"/>
    <property type="evidence" value="ECO:0007669"/>
    <property type="project" value="InterPro"/>
</dbReference>
<dbReference type="InterPro" id="IPR005025">
    <property type="entry name" value="FMN_Rdtase-like_dom"/>
</dbReference>
<evidence type="ECO:0000313" key="3">
    <source>
        <dbReference type="Proteomes" id="UP000028007"/>
    </source>
</evidence>
<dbReference type="PANTHER" id="PTHR30543">
    <property type="entry name" value="CHROMATE REDUCTASE"/>
    <property type="match status" value="1"/>
</dbReference>
<name>A0A081PLN9_9SPHI</name>
<keyword evidence="3" id="KW-1185">Reference proteome</keyword>
<dbReference type="InterPro" id="IPR050712">
    <property type="entry name" value="NAD(P)H-dep_reductase"/>
</dbReference>
<evidence type="ECO:0000313" key="2">
    <source>
        <dbReference type="EMBL" id="KEQ31612.1"/>
    </source>
</evidence>
<dbReference type="Proteomes" id="UP000028007">
    <property type="component" value="Unassembled WGS sequence"/>
</dbReference>
<dbReference type="EMBL" id="JNFF01000009">
    <property type="protein sequence ID" value="KEQ31612.1"/>
    <property type="molecule type" value="Genomic_DNA"/>
</dbReference>
<accession>A0A081PLN9</accession>
<dbReference type="Pfam" id="PF03358">
    <property type="entry name" value="FMN_red"/>
    <property type="match status" value="1"/>
</dbReference>
<organism evidence="2 3">
    <name type="scientific">Pedobacter antarcticus 4BY</name>
    <dbReference type="NCBI Taxonomy" id="1358423"/>
    <lineage>
        <taxon>Bacteria</taxon>
        <taxon>Pseudomonadati</taxon>
        <taxon>Bacteroidota</taxon>
        <taxon>Sphingobacteriia</taxon>
        <taxon>Sphingobacteriales</taxon>
        <taxon>Sphingobacteriaceae</taxon>
        <taxon>Pedobacter</taxon>
    </lineage>
</organism>
<dbReference type="RefSeq" id="WP_037437865.1">
    <property type="nucleotide sequence ID" value="NZ_JNFF01000009.1"/>
</dbReference>
<reference evidence="2 3" key="1">
    <citation type="journal article" date="1992" name="Int. J. Syst. Bacteriol.">
        <title>Sphingobacterium antarcticus sp. nov. a Psychrotrophic Bacterium from the Soils of Schirmacher Oasis, Antarctica.</title>
        <authorList>
            <person name="Shivaji S."/>
            <person name="Ray M.K."/>
            <person name="Rao N.S."/>
            <person name="Saiserr L."/>
            <person name="Jagannadham M.V."/>
            <person name="Kumar G.S."/>
            <person name="Reddy G."/>
            <person name="Bhargava P.M."/>
        </authorList>
    </citation>
    <scope>NUCLEOTIDE SEQUENCE [LARGE SCALE GENOMIC DNA]</scope>
    <source>
        <strain evidence="2 3">4BY</strain>
    </source>
</reference>
<gene>
    <name evidence="2" type="ORF">N180_15150</name>
</gene>
<dbReference type="PANTHER" id="PTHR30543:SF21">
    <property type="entry name" value="NAD(P)H-DEPENDENT FMN REDUCTASE LOT6"/>
    <property type="match status" value="1"/>
</dbReference>
<protein>
    <submittedName>
        <fullName evidence="2">NADPH-dependent FMN reductase</fullName>
    </submittedName>
</protein>
<evidence type="ECO:0000259" key="1">
    <source>
        <dbReference type="Pfam" id="PF03358"/>
    </source>
</evidence>
<dbReference type="OrthoDB" id="9812295at2"/>
<comment type="caution">
    <text evidence="2">The sequence shown here is derived from an EMBL/GenBank/DDBJ whole genome shotgun (WGS) entry which is preliminary data.</text>
</comment>
<dbReference type="GO" id="GO:0005829">
    <property type="term" value="C:cytosol"/>
    <property type="evidence" value="ECO:0007669"/>
    <property type="project" value="TreeGrafter"/>
</dbReference>
<dbReference type="AlphaFoldDB" id="A0A081PLN9"/>
<sequence length="173" mass="19527">MITIVSGTNRPGSNTLKVAKYYQQAMADRGISSNLLSLDLLPDNIIQTDLYGKRSPAFKSTLELVNQTEKFVFIIPEYNGSFPGVLKVFIDACEFPASFYDKKCCLVGISSGKYGNIRGIDHFGGVCSYLHLNVMPLRLHIPAIKTELNEHNTFFREDTLKFTTEQIEKFILY</sequence>
<dbReference type="GO" id="GO:0010181">
    <property type="term" value="F:FMN binding"/>
    <property type="evidence" value="ECO:0007669"/>
    <property type="project" value="TreeGrafter"/>
</dbReference>
<proteinExistence type="predicted"/>
<dbReference type="Gene3D" id="3.40.50.360">
    <property type="match status" value="1"/>
</dbReference>
<dbReference type="InterPro" id="IPR029039">
    <property type="entry name" value="Flavoprotein-like_sf"/>
</dbReference>
<dbReference type="SUPFAM" id="SSF52218">
    <property type="entry name" value="Flavoproteins"/>
    <property type="match status" value="1"/>
</dbReference>